<proteinExistence type="predicted"/>
<comment type="subcellular location">
    <subcellularLocation>
        <location evidence="1">Nucleus</location>
    </subcellularLocation>
</comment>
<keyword evidence="4" id="KW-0472">Membrane</keyword>
<dbReference type="GO" id="GO:0003677">
    <property type="term" value="F:DNA binding"/>
    <property type="evidence" value="ECO:0007669"/>
    <property type="project" value="UniProtKB-KW"/>
</dbReference>
<dbReference type="PANTHER" id="PTHR47999">
    <property type="entry name" value="TRANSCRIPTION FACTOR MYB8-RELATED-RELATED"/>
    <property type="match status" value="1"/>
</dbReference>
<comment type="caution">
    <text evidence="7">The sequence shown here is derived from an EMBL/GenBank/DDBJ whole genome shotgun (WGS) entry which is preliminary data.</text>
</comment>
<accession>A0A396H0X6</accession>
<feature type="transmembrane region" description="Helical" evidence="4">
    <location>
        <begin position="44"/>
        <end position="62"/>
    </location>
</feature>
<dbReference type="InterPro" id="IPR009057">
    <property type="entry name" value="Homeodomain-like_sf"/>
</dbReference>
<keyword evidence="3" id="KW-0539">Nucleus</keyword>
<dbReference type="PROSITE" id="PS51294">
    <property type="entry name" value="HTH_MYB"/>
    <property type="match status" value="1"/>
</dbReference>
<dbReference type="InterPro" id="IPR001005">
    <property type="entry name" value="SANT/Myb"/>
</dbReference>
<evidence type="ECO:0000259" key="5">
    <source>
        <dbReference type="PROSITE" id="PS50090"/>
    </source>
</evidence>
<evidence type="ECO:0000256" key="3">
    <source>
        <dbReference type="ARBA" id="ARBA00023242"/>
    </source>
</evidence>
<dbReference type="PANTHER" id="PTHR47999:SF96">
    <property type="entry name" value="TRANSCRIPTION REPRESSOR MYB6-LIKE"/>
    <property type="match status" value="1"/>
</dbReference>
<feature type="domain" description="HTH myb-type" evidence="6">
    <location>
        <begin position="9"/>
        <end position="46"/>
    </location>
</feature>
<name>A0A396H0X6_MEDTR</name>
<dbReference type="Proteomes" id="UP000265566">
    <property type="component" value="Chromosome 7"/>
</dbReference>
<dbReference type="EMBL" id="PSQE01000007">
    <property type="protein sequence ID" value="RHN46900.1"/>
    <property type="molecule type" value="Genomic_DNA"/>
</dbReference>
<dbReference type="Gramene" id="rna41435">
    <property type="protein sequence ID" value="RHN46900.1"/>
    <property type="gene ID" value="gene41435"/>
</dbReference>
<dbReference type="InterPro" id="IPR015495">
    <property type="entry name" value="Myb_TF_plants"/>
</dbReference>
<feature type="domain" description="Myb-like" evidence="5">
    <location>
        <begin position="9"/>
        <end position="43"/>
    </location>
</feature>
<dbReference type="InterPro" id="IPR017930">
    <property type="entry name" value="Myb_dom"/>
</dbReference>
<evidence type="ECO:0000256" key="1">
    <source>
        <dbReference type="ARBA" id="ARBA00004123"/>
    </source>
</evidence>
<evidence type="ECO:0000313" key="7">
    <source>
        <dbReference type="EMBL" id="RHN46900.1"/>
    </source>
</evidence>
<organism evidence="7">
    <name type="scientific">Medicago truncatula</name>
    <name type="common">Barrel medic</name>
    <name type="synonym">Medicago tribuloides</name>
    <dbReference type="NCBI Taxonomy" id="3880"/>
    <lineage>
        <taxon>Eukaryota</taxon>
        <taxon>Viridiplantae</taxon>
        <taxon>Streptophyta</taxon>
        <taxon>Embryophyta</taxon>
        <taxon>Tracheophyta</taxon>
        <taxon>Spermatophyta</taxon>
        <taxon>Magnoliopsida</taxon>
        <taxon>eudicotyledons</taxon>
        <taxon>Gunneridae</taxon>
        <taxon>Pentapetalae</taxon>
        <taxon>rosids</taxon>
        <taxon>fabids</taxon>
        <taxon>Fabales</taxon>
        <taxon>Fabaceae</taxon>
        <taxon>Papilionoideae</taxon>
        <taxon>50 kb inversion clade</taxon>
        <taxon>NPAAA clade</taxon>
        <taxon>Hologalegina</taxon>
        <taxon>IRL clade</taxon>
        <taxon>Trifolieae</taxon>
        <taxon>Medicago</taxon>
    </lineage>
</organism>
<dbReference type="AlphaFoldDB" id="A0A396H0X6"/>
<dbReference type="PROSITE" id="PS50090">
    <property type="entry name" value="MYB_LIKE"/>
    <property type="match status" value="1"/>
</dbReference>
<keyword evidence="4" id="KW-1133">Transmembrane helix</keyword>
<dbReference type="Pfam" id="PF00249">
    <property type="entry name" value="Myb_DNA-binding"/>
    <property type="match status" value="1"/>
</dbReference>
<evidence type="ECO:0000256" key="4">
    <source>
        <dbReference type="SAM" id="Phobius"/>
    </source>
</evidence>
<reference evidence="7" key="1">
    <citation type="journal article" date="2018" name="Nat. Plants">
        <title>Whole-genome landscape of Medicago truncatula symbiotic genes.</title>
        <authorList>
            <person name="Pecrix Y."/>
            <person name="Gamas P."/>
            <person name="Carrere S."/>
        </authorList>
    </citation>
    <scope>NUCLEOTIDE SEQUENCE</scope>
    <source>
        <tissue evidence="7">Leaves</tissue>
    </source>
</reference>
<sequence length="63" mass="7168">MGRTPCCDKKGLKKGPWTAEEDEILANYIKKNGGHGSWRSLPKITGFISSFIYVFLFCFYLTC</sequence>
<dbReference type="Gene3D" id="1.10.10.60">
    <property type="entry name" value="Homeodomain-like"/>
    <property type="match status" value="1"/>
</dbReference>
<dbReference type="SUPFAM" id="SSF46689">
    <property type="entry name" value="Homeodomain-like"/>
    <property type="match status" value="1"/>
</dbReference>
<evidence type="ECO:0000256" key="2">
    <source>
        <dbReference type="ARBA" id="ARBA00023125"/>
    </source>
</evidence>
<protein>
    <submittedName>
        <fullName evidence="7">Putative transcription factor MYB-HB-like family</fullName>
    </submittedName>
</protein>
<dbReference type="GO" id="GO:0005634">
    <property type="term" value="C:nucleus"/>
    <property type="evidence" value="ECO:0007669"/>
    <property type="project" value="UniProtKB-SubCell"/>
</dbReference>
<evidence type="ECO:0000259" key="6">
    <source>
        <dbReference type="PROSITE" id="PS51294"/>
    </source>
</evidence>
<gene>
    <name evidence="7" type="ORF">MtrunA17_Chr7g0247141</name>
</gene>
<keyword evidence="2" id="KW-0238">DNA-binding</keyword>
<keyword evidence="4" id="KW-0812">Transmembrane</keyword>